<reference evidence="2 3" key="1">
    <citation type="submission" date="2022-11" db="EMBL/GenBank/DDBJ databases">
        <title>Spartinivicinus poritis sp. nov., isolated from scleractinian coral Porites lutea.</title>
        <authorList>
            <person name="Zhang G."/>
            <person name="Cai L."/>
            <person name="Wei Q."/>
        </authorList>
    </citation>
    <scope>NUCLEOTIDE SEQUENCE [LARGE SCALE GENOMIC DNA]</scope>
    <source>
        <strain evidence="2 3">A2-2</strain>
    </source>
</reference>
<dbReference type="Pfam" id="PF11747">
    <property type="entry name" value="RebB"/>
    <property type="match status" value="1"/>
</dbReference>
<name>A0ABT5U718_9GAMM</name>
<gene>
    <name evidence="2" type="ORF">ORQ98_09300</name>
</gene>
<dbReference type="RefSeq" id="WP_274688527.1">
    <property type="nucleotide sequence ID" value="NZ_JAPMOU010000009.1"/>
</dbReference>
<evidence type="ECO:0000313" key="3">
    <source>
        <dbReference type="Proteomes" id="UP001528823"/>
    </source>
</evidence>
<evidence type="ECO:0000313" key="2">
    <source>
        <dbReference type="EMBL" id="MDE1462168.1"/>
    </source>
</evidence>
<sequence>MPGETNGNRTDRENSSVNGKTTDAVTTITTLVVGMAPAMAMGNLYQTLAYNVGLAAMNQVFSQYQANINHQAITIVGIQRIFSK</sequence>
<dbReference type="Proteomes" id="UP001528823">
    <property type="component" value="Unassembled WGS sequence"/>
</dbReference>
<comment type="caution">
    <text evidence="2">The sequence shown here is derived from an EMBL/GenBank/DDBJ whole genome shotgun (WGS) entry which is preliminary data.</text>
</comment>
<dbReference type="InterPro" id="IPR021070">
    <property type="entry name" value="Killing_trait_RebB"/>
</dbReference>
<keyword evidence="3" id="KW-1185">Reference proteome</keyword>
<proteinExistence type="predicted"/>
<accession>A0ABT5U718</accession>
<organism evidence="2 3">
    <name type="scientific">Spartinivicinus poritis</name>
    <dbReference type="NCBI Taxonomy" id="2994640"/>
    <lineage>
        <taxon>Bacteria</taxon>
        <taxon>Pseudomonadati</taxon>
        <taxon>Pseudomonadota</taxon>
        <taxon>Gammaproteobacteria</taxon>
        <taxon>Oceanospirillales</taxon>
        <taxon>Zooshikellaceae</taxon>
        <taxon>Spartinivicinus</taxon>
    </lineage>
</organism>
<feature type="region of interest" description="Disordered" evidence="1">
    <location>
        <begin position="1"/>
        <end position="21"/>
    </location>
</feature>
<dbReference type="EMBL" id="JAPMOU010000009">
    <property type="protein sequence ID" value="MDE1462168.1"/>
    <property type="molecule type" value="Genomic_DNA"/>
</dbReference>
<evidence type="ECO:0000256" key="1">
    <source>
        <dbReference type="SAM" id="MobiDB-lite"/>
    </source>
</evidence>
<protein>
    <submittedName>
        <fullName evidence="2">RebB family R body protein</fullName>
    </submittedName>
</protein>